<proteinExistence type="inferred from homology"/>
<keyword evidence="8" id="KW-0969">Cilium</keyword>
<keyword evidence="7 11" id="KW-0175">Coiled coil</keyword>
<evidence type="ECO:0000256" key="8">
    <source>
        <dbReference type="ARBA" id="ARBA00023069"/>
    </source>
</evidence>
<keyword evidence="5" id="KW-0493">Microtubule</keyword>
<comment type="subcellular location">
    <subcellularLocation>
        <location evidence="1">Cell projection</location>
        <location evidence="1">Cilium</location>
        <location evidence="1">Flagellum</location>
    </subcellularLocation>
    <subcellularLocation>
        <location evidence="2">Cytoplasm</location>
        <location evidence="2">Cytoskeleton</location>
    </subcellularLocation>
</comment>
<name>A0A139AZH6_GONPJ</name>
<evidence type="ECO:0000313" key="14">
    <source>
        <dbReference type="EMBL" id="KXS21885.1"/>
    </source>
</evidence>
<evidence type="ECO:0000256" key="5">
    <source>
        <dbReference type="ARBA" id="ARBA00022701"/>
    </source>
</evidence>
<reference evidence="14 15" key="1">
    <citation type="journal article" date="2015" name="Genome Biol. Evol.">
        <title>Phylogenomic analyses indicate that early fungi evolved digesting cell walls of algal ancestors of land plants.</title>
        <authorList>
            <person name="Chang Y."/>
            <person name="Wang S."/>
            <person name="Sekimoto S."/>
            <person name="Aerts A.L."/>
            <person name="Choi C."/>
            <person name="Clum A."/>
            <person name="LaButti K.M."/>
            <person name="Lindquist E.A."/>
            <person name="Yee Ngan C."/>
            <person name="Ohm R.A."/>
            <person name="Salamov A.A."/>
            <person name="Grigoriev I.V."/>
            <person name="Spatafora J.W."/>
            <person name="Berbee M.L."/>
        </authorList>
    </citation>
    <scope>NUCLEOTIDE SEQUENCE [LARGE SCALE GENOMIC DNA]</scope>
    <source>
        <strain evidence="14 15">JEL478</strain>
    </source>
</reference>
<dbReference type="PANTHER" id="PTHR31543:SF0">
    <property type="entry name" value="DYNEIN REGULATORY COMPLEX SUBUNIT 4"/>
    <property type="match status" value="1"/>
</dbReference>
<feature type="region of interest" description="Disordered" evidence="12">
    <location>
        <begin position="1"/>
        <end position="22"/>
    </location>
</feature>
<evidence type="ECO:0000256" key="1">
    <source>
        <dbReference type="ARBA" id="ARBA00004230"/>
    </source>
</evidence>
<accession>A0A139AZH6</accession>
<dbReference type="GO" id="GO:0031514">
    <property type="term" value="C:motile cilium"/>
    <property type="evidence" value="ECO:0007669"/>
    <property type="project" value="UniProtKB-SubCell"/>
</dbReference>
<dbReference type="OMA" id="MKHLQYE"/>
<evidence type="ECO:0000256" key="10">
    <source>
        <dbReference type="ARBA" id="ARBA00023273"/>
    </source>
</evidence>
<dbReference type="InterPro" id="IPR039308">
    <property type="entry name" value="GAS8"/>
</dbReference>
<evidence type="ECO:0000256" key="2">
    <source>
        <dbReference type="ARBA" id="ARBA00004245"/>
    </source>
</evidence>
<evidence type="ECO:0000313" key="15">
    <source>
        <dbReference type="Proteomes" id="UP000070544"/>
    </source>
</evidence>
<dbReference type="Proteomes" id="UP000070544">
    <property type="component" value="Unassembled WGS sequence"/>
</dbReference>
<dbReference type="GO" id="GO:0048870">
    <property type="term" value="P:cell motility"/>
    <property type="evidence" value="ECO:0007669"/>
    <property type="project" value="InterPro"/>
</dbReference>
<gene>
    <name evidence="14" type="ORF">M427DRAFT_281219</name>
</gene>
<evidence type="ECO:0000256" key="9">
    <source>
        <dbReference type="ARBA" id="ARBA00023212"/>
    </source>
</evidence>
<dbReference type="AlphaFoldDB" id="A0A139AZH6"/>
<dbReference type="GO" id="GO:0005874">
    <property type="term" value="C:microtubule"/>
    <property type="evidence" value="ECO:0007669"/>
    <property type="project" value="UniProtKB-KW"/>
</dbReference>
<evidence type="ECO:0000256" key="12">
    <source>
        <dbReference type="SAM" id="MobiDB-lite"/>
    </source>
</evidence>
<sequence>MTREQMMEEIAQAKRDMEKEREERNFFQVEKDTLHRHLELALSDLDAARAAVEDKEREREEGEERWGEEVKLYKQKVKHLLYEYQTSLAHLQTTHLHHLDTTGTSHTATLAQLHLDKRHLRILHRDLETTHAESLRALRRDHDAHVTSLVADHERRAGELQAKYERRLKSVRDEMETRRRAEVHEIEERKNGQMREVVKGHERRFAEIKNYYNDITLNNLALINSLKEQVEEMKKKEERNEKLMADITLENKRLTEPLQAALAEGEQLRRELATYHKDKASLAAAKQRMKVLEEEAKRWRWESEVARQRCAKTEGEKEALYGEFVKRVVGGQQKAGLKNMLLDQKLTALRSTLEKRDLQLTEVMRASNMDPEAALRLARRLDDHLEGKNAIVRDLQFELARVTKAHNDLLRTFEATLTEHNVPLDELGLRPLTLAPHLLSAFDEDERRREAERDGEFEAVRALAAGHGRAVRFEGGEKSEGTVLPPLGKEPKMVTVGN</sequence>
<dbReference type="InterPro" id="IPR025593">
    <property type="entry name" value="GAS8_dom"/>
</dbReference>
<dbReference type="GO" id="GO:0005794">
    <property type="term" value="C:Golgi apparatus"/>
    <property type="evidence" value="ECO:0007669"/>
    <property type="project" value="TreeGrafter"/>
</dbReference>
<keyword evidence="6" id="KW-0282">Flagellum</keyword>
<evidence type="ECO:0000256" key="4">
    <source>
        <dbReference type="ARBA" id="ARBA00022490"/>
    </source>
</evidence>
<feature type="coiled-coil region" evidence="11">
    <location>
        <begin position="219"/>
        <end position="309"/>
    </location>
</feature>
<keyword evidence="10" id="KW-0966">Cell projection</keyword>
<evidence type="ECO:0000256" key="11">
    <source>
        <dbReference type="SAM" id="Coils"/>
    </source>
</evidence>
<evidence type="ECO:0000256" key="3">
    <source>
        <dbReference type="ARBA" id="ARBA00009859"/>
    </source>
</evidence>
<dbReference type="OrthoDB" id="767661at2759"/>
<dbReference type="GO" id="GO:0008017">
    <property type="term" value="F:microtubule binding"/>
    <property type="evidence" value="ECO:0007669"/>
    <property type="project" value="InterPro"/>
</dbReference>
<dbReference type="EMBL" id="KQ965732">
    <property type="protein sequence ID" value="KXS21885.1"/>
    <property type="molecule type" value="Genomic_DNA"/>
</dbReference>
<comment type="similarity">
    <text evidence="3">Belongs to the DRC4 family.</text>
</comment>
<evidence type="ECO:0000256" key="6">
    <source>
        <dbReference type="ARBA" id="ARBA00022846"/>
    </source>
</evidence>
<evidence type="ECO:0000256" key="7">
    <source>
        <dbReference type="ARBA" id="ARBA00023054"/>
    </source>
</evidence>
<dbReference type="GO" id="GO:0031267">
    <property type="term" value="F:small GTPase binding"/>
    <property type="evidence" value="ECO:0007669"/>
    <property type="project" value="InterPro"/>
</dbReference>
<keyword evidence="9" id="KW-0206">Cytoskeleton</keyword>
<dbReference type="Pfam" id="PF13851">
    <property type="entry name" value="GAS"/>
    <property type="match status" value="1"/>
</dbReference>
<protein>
    <recommendedName>
        <fullName evidence="13">Growth arrest-specific protein 8 domain-containing protein</fullName>
    </recommendedName>
</protein>
<keyword evidence="4" id="KW-0963">Cytoplasm</keyword>
<evidence type="ECO:0000259" key="13">
    <source>
        <dbReference type="Pfam" id="PF13851"/>
    </source>
</evidence>
<organism evidence="14 15">
    <name type="scientific">Gonapodya prolifera (strain JEL478)</name>
    <name type="common">Monoblepharis prolifera</name>
    <dbReference type="NCBI Taxonomy" id="1344416"/>
    <lineage>
        <taxon>Eukaryota</taxon>
        <taxon>Fungi</taxon>
        <taxon>Fungi incertae sedis</taxon>
        <taxon>Chytridiomycota</taxon>
        <taxon>Chytridiomycota incertae sedis</taxon>
        <taxon>Monoblepharidomycetes</taxon>
        <taxon>Monoblepharidales</taxon>
        <taxon>Gonapodyaceae</taxon>
        <taxon>Gonapodya</taxon>
    </lineage>
</organism>
<feature type="domain" description="Growth arrest-specific protein 8" evidence="13">
    <location>
        <begin position="197"/>
        <end position="395"/>
    </location>
</feature>
<dbReference type="PANTHER" id="PTHR31543">
    <property type="entry name" value="DYNEIN REGULATORY COMPLEX SUBUNIT 4"/>
    <property type="match status" value="1"/>
</dbReference>
<keyword evidence="15" id="KW-1185">Reference proteome</keyword>
<dbReference type="STRING" id="1344416.A0A139AZH6"/>